<evidence type="ECO:0000313" key="8">
    <source>
        <dbReference type="Proteomes" id="UP000254924"/>
    </source>
</evidence>
<feature type="transmembrane region" description="Helical" evidence="5">
    <location>
        <begin position="51"/>
        <end position="73"/>
    </location>
</feature>
<dbReference type="AlphaFoldDB" id="A0A380K3S4"/>
<keyword evidence="2 5" id="KW-0812">Transmembrane</keyword>
<dbReference type="Pfam" id="PF01061">
    <property type="entry name" value="ABC2_membrane"/>
    <property type="match status" value="1"/>
</dbReference>
<keyword evidence="3 5" id="KW-1133">Transmembrane helix</keyword>
<organism evidence="7 8">
    <name type="scientific">Streptococcus hyointestinalis</name>
    <dbReference type="NCBI Taxonomy" id="1337"/>
    <lineage>
        <taxon>Bacteria</taxon>
        <taxon>Bacillati</taxon>
        <taxon>Bacillota</taxon>
        <taxon>Bacilli</taxon>
        <taxon>Lactobacillales</taxon>
        <taxon>Streptococcaceae</taxon>
        <taxon>Streptococcus</taxon>
    </lineage>
</organism>
<evidence type="ECO:0000313" key="7">
    <source>
        <dbReference type="EMBL" id="SUN59663.1"/>
    </source>
</evidence>
<reference evidence="7 8" key="1">
    <citation type="submission" date="2018-06" db="EMBL/GenBank/DDBJ databases">
        <authorList>
            <consortium name="Pathogen Informatics"/>
            <person name="Doyle S."/>
        </authorList>
    </citation>
    <scope>NUCLEOTIDE SEQUENCE [LARGE SCALE GENOMIC DNA]</scope>
    <source>
        <strain evidence="7 8">NCTC12224</strain>
    </source>
</reference>
<gene>
    <name evidence="7" type="ORF">NCTC12224_00491</name>
</gene>
<proteinExistence type="predicted"/>
<feature type="domain" description="ABC-2 type transporter transmembrane" evidence="6">
    <location>
        <begin position="4"/>
        <end position="177"/>
    </location>
</feature>
<evidence type="ECO:0000256" key="1">
    <source>
        <dbReference type="ARBA" id="ARBA00004141"/>
    </source>
</evidence>
<keyword evidence="4 5" id="KW-0472">Membrane</keyword>
<feature type="transmembrane region" description="Helical" evidence="5">
    <location>
        <begin position="94"/>
        <end position="117"/>
    </location>
</feature>
<evidence type="ECO:0000256" key="2">
    <source>
        <dbReference type="ARBA" id="ARBA00022692"/>
    </source>
</evidence>
<feature type="transmembrane region" description="Helical" evidence="5">
    <location>
        <begin position="209"/>
        <end position="227"/>
    </location>
</feature>
<comment type="subcellular location">
    <subcellularLocation>
        <location evidence="1">Membrane</location>
        <topology evidence="1">Multi-pass membrane protein</topology>
    </subcellularLocation>
</comment>
<keyword evidence="8" id="KW-1185">Reference proteome</keyword>
<evidence type="ECO:0000256" key="3">
    <source>
        <dbReference type="ARBA" id="ARBA00022989"/>
    </source>
</evidence>
<evidence type="ECO:0000256" key="4">
    <source>
        <dbReference type="ARBA" id="ARBA00023136"/>
    </source>
</evidence>
<evidence type="ECO:0000256" key="5">
    <source>
        <dbReference type="SAM" id="Phobius"/>
    </source>
</evidence>
<dbReference type="Proteomes" id="UP000254924">
    <property type="component" value="Unassembled WGS sequence"/>
</dbReference>
<dbReference type="GO" id="GO:0016020">
    <property type="term" value="C:membrane"/>
    <property type="evidence" value="ECO:0007669"/>
    <property type="project" value="UniProtKB-SubCell"/>
</dbReference>
<name>A0A380K3S4_9STRE</name>
<protein>
    <submittedName>
        <fullName evidence="7">Transport system permease protein</fullName>
    </submittedName>
</protein>
<feature type="transmembrane region" description="Helical" evidence="5">
    <location>
        <begin position="156"/>
        <end position="174"/>
    </location>
</feature>
<evidence type="ECO:0000259" key="6">
    <source>
        <dbReference type="Pfam" id="PF01061"/>
    </source>
</evidence>
<dbReference type="EMBL" id="UHFN01000007">
    <property type="protein sequence ID" value="SUN59663.1"/>
    <property type="molecule type" value="Genomic_DNA"/>
</dbReference>
<feature type="transmembrane region" description="Helical" evidence="5">
    <location>
        <begin position="129"/>
        <end position="149"/>
    </location>
</feature>
<dbReference type="InterPro" id="IPR013525">
    <property type="entry name" value="ABC2_TM"/>
</dbReference>
<dbReference type="GO" id="GO:0140359">
    <property type="term" value="F:ABC-type transporter activity"/>
    <property type="evidence" value="ECO:0007669"/>
    <property type="project" value="InterPro"/>
</dbReference>
<accession>A0A380K3S4</accession>
<feature type="transmembrane region" description="Helical" evidence="5">
    <location>
        <begin position="21"/>
        <end position="39"/>
    </location>
</feature>
<dbReference type="OrthoDB" id="2136245at2"/>
<sequence>MFKQFKALLWLRWEIIAANKTLLVQLFLPVAMVLLYQFMFSKMPSDQSSDMIMATMPSIILGFIGTTITYLIAEENEKHNLTSLQLAGMGSLEYLLANLTLPLVIELVYLIALPLYLGVSLSSLGLTYAVVNLLTALVALGLFIFIGIICKTQTQATILSLPFMLVVAFLPFFAMMDNSLKKVIDFTFMGTMTNYLLDRKHYQLMDKSLIFLLLWLVLTGALLFWGLRHHQLQSEKKA</sequence>